<evidence type="ECO:0000313" key="1">
    <source>
        <dbReference type="EMBL" id="RCH91800.1"/>
    </source>
</evidence>
<evidence type="ECO:0000313" key="2">
    <source>
        <dbReference type="Proteomes" id="UP000253551"/>
    </source>
</evidence>
<comment type="caution">
    <text evidence="1">The sequence shown here is derived from an EMBL/GenBank/DDBJ whole genome shotgun (WGS) entry which is preliminary data.</text>
</comment>
<dbReference type="EMBL" id="PJQM01002939">
    <property type="protein sequence ID" value="RCH91800.1"/>
    <property type="molecule type" value="Genomic_DNA"/>
</dbReference>
<dbReference type="InterPro" id="IPR006966">
    <property type="entry name" value="Peroxin-3"/>
</dbReference>
<reference evidence="1 2" key="1">
    <citation type="journal article" date="2018" name="G3 (Bethesda)">
        <title>Phylogenetic and Phylogenomic Definition of Rhizopus Species.</title>
        <authorList>
            <person name="Gryganskyi A.P."/>
            <person name="Golan J."/>
            <person name="Dolatabadi S."/>
            <person name="Mondo S."/>
            <person name="Robb S."/>
            <person name="Idnurm A."/>
            <person name="Muszewska A."/>
            <person name="Steczkiewicz K."/>
            <person name="Masonjones S."/>
            <person name="Liao H.L."/>
            <person name="Gajdeczka M.T."/>
            <person name="Anike F."/>
            <person name="Vuek A."/>
            <person name="Anishchenko I.M."/>
            <person name="Voigt K."/>
            <person name="de Hoog G.S."/>
            <person name="Smith M.E."/>
            <person name="Heitman J."/>
            <person name="Vilgalys R."/>
            <person name="Stajich J.E."/>
        </authorList>
    </citation>
    <scope>NUCLEOTIDE SEQUENCE [LARGE SCALE GENOMIC DNA]</scope>
    <source>
        <strain evidence="1 2">LSU 92-RS-03</strain>
    </source>
</reference>
<dbReference type="Proteomes" id="UP000253551">
    <property type="component" value="Unassembled WGS sequence"/>
</dbReference>
<accession>A0A367JPA4</accession>
<protein>
    <submittedName>
        <fullName evidence="1">Peroxin</fullName>
    </submittedName>
</protein>
<dbReference type="OrthoDB" id="45930at2759"/>
<sequence length="381" mass="44352">RRFQKNQNDCVFTVLSLLPTLEEQILNEFDIEADWEKLQKTRDLEKKLREESKKEKELKNSVISLDTSVDSLSSLSQSEEFLLVLDKKQKQIIWENIKTKSFVRTFVSLYCMTLLTLLSHIQLNLLGRFTYISSVSALNESEPAIQLQHEGQQADEEYLNPQVKRMFLSSSWWLLHCGWKKCTQRVQKVVDEYVSSITLQSSLNYYDTQELLHKLRQSIEYEECDLPISYREWMLPDTEEEELEYLKETGFEMDNETSTIALRKLLDETKDYIDSPDFQRVLDSCLDEVFATFNQNTFGHSLLPNLEAGVSCIKEVSSAEAQIIEQEKSVTLAKILPVMSSQAHLVFAGNEYLNGFTHTKELEMFCAMIYTQYDKELDALK</sequence>
<gene>
    <name evidence="1" type="primary">PEX3_2</name>
    <name evidence="1" type="ORF">CU098_009678</name>
</gene>
<feature type="non-terminal residue" evidence="1">
    <location>
        <position position="1"/>
    </location>
</feature>
<dbReference type="PANTHER" id="PTHR28080">
    <property type="entry name" value="PEROXISOMAL BIOGENESIS FACTOR 3"/>
    <property type="match status" value="1"/>
</dbReference>
<organism evidence="1 2">
    <name type="scientific">Rhizopus stolonifer</name>
    <name type="common">Rhizopus nigricans</name>
    <dbReference type="NCBI Taxonomy" id="4846"/>
    <lineage>
        <taxon>Eukaryota</taxon>
        <taxon>Fungi</taxon>
        <taxon>Fungi incertae sedis</taxon>
        <taxon>Mucoromycota</taxon>
        <taxon>Mucoromycotina</taxon>
        <taxon>Mucoromycetes</taxon>
        <taxon>Mucorales</taxon>
        <taxon>Mucorineae</taxon>
        <taxon>Rhizopodaceae</taxon>
        <taxon>Rhizopus</taxon>
    </lineage>
</organism>
<dbReference type="STRING" id="4846.A0A367JPA4"/>
<dbReference type="AlphaFoldDB" id="A0A367JPA4"/>
<name>A0A367JPA4_RHIST</name>
<dbReference type="GO" id="GO:0045046">
    <property type="term" value="P:protein import into peroxisome membrane"/>
    <property type="evidence" value="ECO:0007669"/>
    <property type="project" value="TreeGrafter"/>
</dbReference>
<dbReference type="Pfam" id="PF04882">
    <property type="entry name" value="Peroxin-3"/>
    <property type="match status" value="1"/>
</dbReference>
<proteinExistence type="predicted"/>
<dbReference type="PANTHER" id="PTHR28080:SF1">
    <property type="entry name" value="PEROXISOMAL BIOGENESIS FACTOR 3"/>
    <property type="match status" value="1"/>
</dbReference>
<dbReference type="GO" id="GO:0030674">
    <property type="term" value="F:protein-macromolecule adaptor activity"/>
    <property type="evidence" value="ECO:0007669"/>
    <property type="project" value="TreeGrafter"/>
</dbReference>
<keyword evidence="2" id="KW-1185">Reference proteome</keyword>
<dbReference type="GO" id="GO:0005778">
    <property type="term" value="C:peroxisomal membrane"/>
    <property type="evidence" value="ECO:0007669"/>
    <property type="project" value="InterPro"/>
</dbReference>